<dbReference type="InterPro" id="IPR036890">
    <property type="entry name" value="HATPase_C_sf"/>
</dbReference>
<evidence type="ECO:0000313" key="10">
    <source>
        <dbReference type="EMBL" id="UWZ84960.1"/>
    </source>
</evidence>
<dbReference type="InterPro" id="IPR005467">
    <property type="entry name" value="His_kinase_dom"/>
</dbReference>
<keyword evidence="7 10" id="KW-0067">ATP-binding</keyword>
<keyword evidence="11" id="KW-1185">Reference proteome</keyword>
<dbReference type="SUPFAM" id="SSF47384">
    <property type="entry name" value="Homodimeric domain of signal transducing histidine kinase"/>
    <property type="match status" value="1"/>
</dbReference>
<sequence length="401" mass="44116">MKEAAKHNRRFLVIAPVGRDGDLICALLNSHGFAAECVQRIADSSHVESSQLMGLILTDEALAGDGIDALRNVVQEQPDWSDLPVMLLTSGPAEPQYAAIATRARLEVRSLILLDRPVRKELLLSAVQVAYTARMKQLEVRDAAERQVHSDEALRNTEKLAVAGRLAATMAHEVNNPLEALGNLLFLVENSSSIDEARSFAQLATQELGRISEIVQQTLRFHRAPAKPDLTDLGELVTSAVALFRGKMLERHISEHVQARRTLAYCSAGEIRQALVNLIGNAIDAMPNGGQLFVRITQVTQRGAHYARITVADTGSGIRKEIRKNLFTQFFTTKGSRGTGLGLWLTRDIVHRNRGRLRYRSRTTSPSGTAFSIYLPSTAPLDLVQSPNLHTIDQRRVVGGD</sequence>
<evidence type="ECO:0000256" key="8">
    <source>
        <dbReference type="ARBA" id="ARBA00023012"/>
    </source>
</evidence>
<evidence type="ECO:0000256" key="7">
    <source>
        <dbReference type="ARBA" id="ARBA00022840"/>
    </source>
</evidence>
<proteinExistence type="predicted"/>
<dbReference type="AlphaFoldDB" id="A0A9J7BQJ5"/>
<dbReference type="SUPFAM" id="SSF55874">
    <property type="entry name" value="ATPase domain of HSP90 chaperone/DNA topoisomerase II/histidine kinase"/>
    <property type="match status" value="1"/>
</dbReference>
<keyword evidence="4" id="KW-0808">Transferase</keyword>
<dbReference type="KEGG" id="orp:MOP44_03230"/>
<dbReference type="Gene3D" id="1.10.287.130">
    <property type="match status" value="1"/>
</dbReference>
<dbReference type="CDD" id="cd00075">
    <property type="entry name" value="HATPase"/>
    <property type="match status" value="1"/>
</dbReference>
<dbReference type="PANTHER" id="PTHR43065:SF10">
    <property type="entry name" value="PEROXIDE STRESS-ACTIVATED HISTIDINE KINASE MAK3"/>
    <property type="match status" value="1"/>
</dbReference>
<dbReference type="GO" id="GO:0005524">
    <property type="term" value="F:ATP binding"/>
    <property type="evidence" value="ECO:0007669"/>
    <property type="project" value="UniProtKB-KW"/>
</dbReference>
<dbReference type="EC" id="2.7.13.3" evidence="2"/>
<gene>
    <name evidence="10" type="ORF">MOP44_03230</name>
</gene>
<dbReference type="Proteomes" id="UP001059380">
    <property type="component" value="Chromosome"/>
</dbReference>
<dbReference type="PANTHER" id="PTHR43065">
    <property type="entry name" value="SENSOR HISTIDINE KINASE"/>
    <property type="match status" value="1"/>
</dbReference>
<evidence type="ECO:0000256" key="6">
    <source>
        <dbReference type="ARBA" id="ARBA00022777"/>
    </source>
</evidence>
<name>A0A9J7BQJ5_9BACT</name>
<dbReference type="InterPro" id="IPR003661">
    <property type="entry name" value="HisK_dim/P_dom"/>
</dbReference>
<dbReference type="Pfam" id="PF02518">
    <property type="entry name" value="HATPase_c"/>
    <property type="match status" value="1"/>
</dbReference>
<dbReference type="SMART" id="SM00388">
    <property type="entry name" value="HisKA"/>
    <property type="match status" value="1"/>
</dbReference>
<evidence type="ECO:0000313" key="11">
    <source>
        <dbReference type="Proteomes" id="UP001059380"/>
    </source>
</evidence>
<dbReference type="InterPro" id="IPR036097">
    <property type="entry name" value="HisK_dim/P_sf"/>
</dbReference>
<dbReference type="PRINTS" id="PR00344">
    <property type="entry name" value="BCTRLSENSOR"/>
</dbReference>
<evidence type="ECO:0000259" key="9">
    <source>
        <dbReference type="PROSITE" id="PS50109"/>
    </source>
</evidence>
<dbReference type="Pfam" id="PF00512">
    <property type="entry name" value="HisKA"/>
    <property type="match status" value="1"/>
</dbReference>
<dbReference type="Gene3D" id="3.30.565.10">
    <property type="entry name" value="Histidine kinase-like ATPase, C-terminal domain"/>
    <property type="match status" value="1"/>
</dbReference>
<keyword evidence="5" id="KW-0547">Nucleotide-binding</keyword>
<reference evidence="10" key="1">
    <citation type="submission" date="2021-04" db="EMBL/GenBank/DDBJ databases">
        <title>Phylogenetic analysis of Acidobacteriaceae.</title>
        <authorList>
            <person name="Qiu L."/>
            <person name="Zhang Q."/>
        </authorList>
    </citation>
    <scope>NUCLEOTIDE SEQUENCE</scope>
    <source>
        <strain evidence="10">DSM 25168</strain>
    </source>
</reference>
<protein>
    <recommendedName>
        <fullName evidence="2">histidine kinase</fullName>
        <ecNumber evidence="2">2.7.13.3</ecNumber>
    </recommendedName>
</protein>
<evidence type="ECO:0000256" key="2">
    <source>
        <dbReference type="ARBA" id="ARBA00012438"/>
    </source>
</evidence>
<dbReference type="CDD" id="cd00082">
    <property type="entry name" value="HisKA"/>
    <property type="match status" value="1"/>
</dbReference>
<evidence type="ECO:0000256" key="4">
    <source>
        <dbReference type="ARBA" id="ARBA00022679"/>
    </source>
</evidence>
<dbReference type="RefSeq" id="WP_260794466.1">
    <property type="nucleotide sequence ID" value="NZ_CP093313.1"/>
</dbReference>
<keyword evidence="3" id="KW-0597">Phosphoprotein</keyword>
<dbReference type="InterPro" id="IPR003594">
    <property type="entry name" value="HATPase_dom"/>
</dbReference>
<evidence type="ECO:0000256" key="1">
    <source>
        <dbReference type="ARBA" id="ARBA00000085"/>
    </source>
</evidence>
<dbReference type="EMBL" id="CP093313">
    <property type="protein sequence ID" value="UWZ84960.1"/>
    <property type="molecule type" value="Genomic_DNA"/>
</dbReference>
<dbReference type="InterPro" id="IPR004358">
    <property type="entry name" value="Sig_transdc_His_kin-like_C"/>
</dbReference>
<dbReference type="GO" id="GO:0000155">
    <property type="term" value="F:phosphorelay sensor kinase activity"/>
    <property type="evidence" value="ECO:0007669"/>
    <property type="project" value="InterPro"/>
</dbReference>
<evidence type="ECO:0000256" key="3">
    <source>
        <dbReference type="ARBA" id="ARBA00022553"/>
    </source>
</evidence>
<dbReference type="SMART" id="SM00387">
    <property type="entry name" value="HATPase_c"/>
    <property type="match status" value="1"/>
</dbReference>
<feature type="domain" description="Histidine kinase" evidence="9">
    <location>
        <begin position="169"/>
        <end position="379"/>
    </location>
</feature>
<keyword evidence="8" id="KW-0902">Two-component regulatory system</keyword>
<keyword evidence="6" id="KW-0418">Kinase</keyword>
<evidence type="ECO:0000256" key="5">
    <source>
        <dbReference type="ARBA" id="ARBA00022741"/>
    </source>
</evidence>
<comment type="catalytic activity">
    <reaction evidence="1">
        <text>ATP + protein L-histidine = ADP + protein N-phospho-L-histidine.</text>
        <dbReference type="EC" id="2.7.13.3"/>
    </reaction>
</comment>
<dbReference type="PROSITE" id="PS50109">
    <property type="entry name" value="HIS_KIN"/>
    <property type="match status" value="1"/>
</dbReference>
<organism evidence="10 11">
    <name type="scientific">Occallatibacter riparius</name>
    <dbReference type="NCBI Taxonomy" id="1002689"/>
    <lineage>
        <taxon>Bacteria</taxon>
        <taxon>Pseudomonadati</taxon>
        <taxon>Acidobacteriota</taxon>
        <taxon>Terriglobia</taxon>
        <taxon>Terriglobales</taxon>
        <taxon>Acidobacteriaceae</taxon>
        <taxon>Occallatibacter</taxon>
    </lineage>
</organism>
<accession>A0A9J7BQJ5</accession>